<gene>
    <name evidence="2" type="ORF">J2Z32_002495</name>
</gene>
<protein>
    <submittedName>
        <fullName evidence="2">DNA-binding LytR/AlgR family response regulator</fullName>
    </submittedName>
</protein>
<dbReference type="Gene3D" id="2.40.50.1020">
    <property type="entry name" value="LytTr DNA-binding domain"/>
    <property type="match status" value="1"/>
</dbReference>
<evidence type="ECO:0000313" key="2">
    <source>
        <dbReference type="EMBL" id="MBP1905847.1"/>
    </source>
</evidence>
<comment type="caution">
    <text evidence="2">The sequence shown here is derived from an EMBL/GenBank/DDBJ whole genome shotgun (WGS) entry which is preliminary data.</text>
</comment>
<sequence>MMHAELKEQTVYEALEPYDTYFFKLGSQGMVCFHGKNYSLKKTLSPEQITALLADPAFCRVSNQYYANVAKVHSIQGTTLLFRDEFHGIKTLPASRRAVEEIRRRKSM</sequence>
<name>A0ABS4FTF4_9BACL</name>
<accession>A0ABS4FTF4</accession>
<evidence type="ECO:0000259" key="1">
    <source>
        <dbReference type="Pfam" id="PF04397"/>
    </source>
</evidence>
<keyword evidence="3" id="KW-1185">Reference proteome</keyword>
<evidence type="ECO:0000313" key="3">
    <source>
        <dbReference type="Proteomes" id="UP001519272"/>
    </source>
</evidence>
<dbReference type="Pfam" id="PF04397">
    <property type="entry name" value="LytTR"/>
    <property type="match status" value="1"/>
</dbReference>
<reference evidence="2 3" key="1">
    <citation type="submission" date="2021-03" db="EMBL/GenBank/DDBJ databases">
        <title>Genomic Encyclopedia of Type Strains, Phase IV (KMG-IV): sequencing the most valuable type-strain genomes for metagenomic binning, comparative biology and taxonomic classification.</title>
        <authorList>
            <person name="Goeker M."/>
        </authorList>
    </citation>
    <scope>NUCLEOTIDE SEQUENCE [LARGE SCALE GENOMIC DNA]</scope>
    <source>
        <strain evidence="2 3">DSM 14349</strain>
    </source>
</reference>
<dbReference type="RefSeq" id="WP_210089460.1">
    <property type="nucleotide sequence ID" value="NZ_JAGGKG010000010.1"/>
</dbReference>
<keyword evidence="2" id="KW-0238">DNA-binding</keyword>
<feature type="domain" description="HTH LytTR-type" evidence="1">
    <location>
        <begin position="27"/>
        <end position="105"/>
    </location>
</feature>
<dbReference type="EMBL" id="JAGGKG010000010">
    <property type="protein sequence ID" value="MBP1905847.1"/>
    <property type="molecule type" value="Genomic_DNA"/>
</dbReference>
<proteinExistence type="predicted"/>
<dbReference type="GO" id="GO:0003677">
    <property type="term" value="F:DNA binding"/>
    <property type="evidence" value="ECO:0007669"/>
    <property type="project" value="UniProtKB-KW"/>
</dbReference>
<dbReference type="InterPro" id="IPR007492">
    <property type="entry name" value="LytTR_DNA-bd_dom"/>
</dbReference>
<dbReference type="Proteomes" id="UP001519272">
    <property type="component" value="Unassembled WGS sequence"/>
</dbReference>
<organism evidence="2 3">
    <name type="scientific">Paenibacillus turicensis</name>
    <dbReference type="NCBI Taxonomy" id="160487"/>
    <lineage>
        <taxon>Bacteria</taxon>
        <taxon>Bacillati</taxon>
        <taxon>Bacillota</taxon>
        <taxon>Bacilli</taxon>
        <taxon>Bacillales</taxon>
        <taxon>Paenibacillaceae</taxon>
        <taxon>Paenibacillus</taxon>
    </lineage>
</organism>